<evidence type="ECO:0000313" key="12">
    <source>
        <dbReference type="Proteomes" id="UP000663802"/>
    </source>
</evidence>
<keyword evidence="8" id="KW-0902">Two-component regulatory system</keyword>
<dbReference type="Gene3D" id="1.20.5.1930">
    <property type="match status" value="1"/>
</dbReference>
<evidence type="ECO:0000256" key="4">
    <source>
        <dbReference type="ARBA" id="ARBA00022679"/>
    </source>
</evidence>
<feature type="transmembrane region" description="Helical" evidence="9">
    <location>
        <begin position="109"/>
        <end position="128"/>
    </location>
</feature>
<evidence type="ECO:0000313" key="11">
    <source>
        <dbReference type="EMBL" id="GFZ33082.1"/>
    </source>
</evidence>
<keyword evidence="6" id="KW-0418">Kinase</keyword>
<dbReference type="Gene3D" id="3.30.565.10">
    <property type="entry name" value="Histidine kinase-like ATPase, C-terminal domain"/>
    <property type="match status" value="1"/>
</dbReference>
<evidence type="ECO:0000256" key="8">
    <source>
        <dbReference type="ARBA" id="ARBA00023012"/>
    </source>
</evidence>
<feature type="domain" description="Signal transduction histidine kinase subgroup 3 dimerisation and phosphoacceptor" evidence="10">
    <location>
        <begin position="193"/>
        <end position="258"/>
    </location>
</feature>
<proteinExistence type="predicted"/>
<protein>
    <recommendedName>
        <fullName evidence="2">histidine kinase</fullName>
        <ecNumber evidence="2">2.7.13.3</ecNumber>
    </recommendedName>
</protein>
<sequence>MIDFLSAKGRLLVLRSIRFVALLSIFYKVVTLKEDLSAVLLLSVLLIIVAFNDLAREKILKDHKAIWYSLSYILSNIIAAYFSYKIKGDGTFMYNIVLQIDILIFNEKIPVFLLIINFIAFCIPYKINAVPSNILSIREIFMNYLNSFIVVFVVRSMFIEKLKTDKLNKDLISANYKLKEYSAKIEELTVSKERTRIAQELHDSIGHSLIALGMNLDYAENVVELKQEKAKEVISKAHTISKDCIAKLREVVSVLKEDTSIISLREAVNKLFENFHHNERYEFNFEMDDVIEKELQEIKSCLYKTIMEGITNGIKHGNADVFNIKLIKTLDNIIFEIRNNGVGCGDIKKSNGLNGIEKRITNLGGTVEFYSDKINGFAINGKIPVRGKNL</sequence>
<keyword evidence="5" id="KW-0547">Nucleotide-binding</keyword>
<evidence type="ECO:0000256" key="6">
    <source>
        <dbReference type="ARBA" id="ARBA00022777"/>
    </source>
</evidence>
<accession>A0ABQ1EE58</accession>
<keyword evidence="9" id="KW-1133">Transmembrane helix</keyword>
<name>A0ABQ1EE58_9CLOT</name>
<reference evidence="11 12" key="1">
    <citation type="journal article" date="2021" name="Int. J. Syst. Evol. Microbiol.">
        <title>Clostridium zeae sp. nov., isolated from corn silage.</title>
        <authorList>
            <person name="Kobayashi H."/>
            <person name="Tanizawa Y."/>
            <person name="Yagura M."/>
            <person name="Sakamoto M."/>
            <person name="Ohkuma M."/>
            <person name="Tohno M."/>
        </authorList>
    </citation>
    <scope>NUCLEOTIDE SEQUENCE [LARGE SCALE GENOMIC DNA]</scope>
    <source>
        <strain evidence="11 12">CSC2</strain>
    </source>
</reference>
<keyword evidence="3" id="KW-0597">Phosphoprotein</keyword>
<keyword evidence="4" id="KW-0808">Transferase</keyword>
<dbReference type="InterPro" id="IPR036890">
    <property type="entry name" value="HATPase_C_sf"/>
</dbReference>
<keyword evidence="9" id="KW-0472">Membrane</keyword>
<organism evidence="11 12">
    <name type="scientific">Clostridium zeae</name>
    <dbReference type="NCBI Taxonomy" id="2759022"/>
    <lineage>
        <taxon>Bacteria</taxon>
        <taxon>Bacillati</taxon>
        <taxon>Bacillota</taxon>
        <taxon>Clostridia</taxon>
        <taxon>Eubacteriales</taxon>
        <taxon>Clostridiaceae</taxon>
        <taxon>Clostridium</taxon>
    </lineage>
</organism>
<dbReference type="Proteomes" id="UP000663802">
    <property type="component" value="Unassembled WGS sequence"/>
</dbReference>
<feature type="transmembrane region" description="Helical" evidence="9">
    <location>
        <begin position="66"/>
        <end position="84"/>
    </location>
</feature>
<keyword evidence="12" id="KW-1185">Reference proteome</keyword>
<dbReference type="EMBL" id="BMBA01000004">
    <property type="protein sequence ID" value="GFZ33082.1"/>
    <property type="molecule type" value="Genomic_DNA"/>
</dbReference>
<dbReference type="PANTHER" id="PTHR24421:SF10">
    <property type="entry name" value="NITRATE_NITRITE SENSOR PROTEIN NARQ"/>
    <property type="match status" value="1"/>
</dbReference>
<feature type="transmembrane region" description="Helical" evidence="9">
    <location>
        <begin position="140"/>
        <end position="158"/>
    </location>
</feature>
<evidence type="ECO:0000256" key="1">
    <source>
        <dbReference type="ARBA" id="ARBA00000085"/>
    </source>
</evidence>
<comment type="catalytic activity">
    <reaction evidence="1">
        <text>ATP + protein L-histidine = ADP + protein N-phospho-L-histidine.</text>
        <dbReference type="EC" id="2.7.13.3"/>
    </reaction>
</comment>
<dbReference type="InterPro" id="IPR011712">
    <property type="entry name" value="Sig_transdc_His_kin_sub3_dim/P"/>
</dbReference>
<dbReference type="SUPFAM" id="SSF55874">
    <property type="entry name" value="ATPase domain of HSP90 chaperone/DNA topoisomerase II/histidine kinase"/>
    <property type="match status" value="1"/>
</dbReference>
<keyword evidence="7" id="KW-0067">ATP-binding</keyword>
<dbReference type="PANTHER" id="PTHR24421">
    <property type="entry name" value="NITRATE/NITRITE SENSOR PROTEIN NARX-RELATED"/>
    <property type="match status" value="1"/>
</dbReference>
<dbReference type="EC" id="2.7.13.3" evidence="2"/>
<dbReference type="InterPro" id="IPR050482">
    <property type="entry name" value="Sensor_HK_TwoCompSys"/>
</dbReference>
<dbReference type="RefSeq" id="WP_206871326.1">
    <property type="nucleotide sequence ID" value="NZ_BMBA01000004.1"/>
</dbReference>
<keyword evidence="9" id="KW-0812">Transmembrane</keyword>
<feature type="transmembrane region" description="Helical" evidence="9">
    <location>
        <begin position="36"/>
        <end position="54"/>
    </location>
</feature>
<evidence type="ECO:0000259" key="10">
    <source>
        <dbReference type="Pfam" id="PF07730"/>
    </source>
</evidence>
<evidence type="ECO:0000256" key="9">
    <source>
        <dbReference type="SAM" id="Phobius"/>
    </source>
</evidence>
<dbReference type="Pfam" id="PF07730">
    <property type="entry name" value="HisKA_3"/>
    <property type="match status" value="1"/>
</dbReference>
<evidence type="ECO:0000256" key="2">
    <source>
        <dbReference type="ARBA" id="ARBA00012438"/>
    </source>
</evidence>
<evidence type="ECO:0000256" key="3">
    <source>
        <dbReference type="ARBA" id="ARBA00022553"/>
    </source>
</evidence>
<gene>
    <name evidence="11" type="ORF">CSC2_36080</name>
</gene>
<comment type="caution">
    <text evidence="11">The sequence shown here is derived from an EMBL/GenBank/DDBJ whole genome shotgun (WGS) entry which is preliminary data.</text>
</comment>
<evidence type="ECO:0000256" key="7">
    <source>
        <dbReference type="ARBA" id="ARBA00022840"/>
    </source>
</evidence>
<evidence type="ECO:0000256" key="5">
    <source>
        <dbReference type="ARBA" id="ARBA00022741"/>
    </source>
</evidence>